<accession>A0ABP1A2Y4</accession>
<gene>
    <name evidence="3" type="ORF">CSSPJE1EN2_LOCUS380</name>
</gene>
<evidence type="ECO:0000256" key="1">
    <source>
        <dbReference type="SAM" id="Coils"/>
    </source>
</evidence>
<evidence type="ECO:0000313" key="4">
    <source>
        <dbReference type="Proteomes" id="UP001497522"/>
    </source>
</evidence>
<feature type="region of interest" description="Disordered" evidence="2">
    <location>
        <begin position="76"/>
        <end position="126"/>
    </location>
</feature>
<organism evidence="3 4">
    <name type="scientific">Sphagnum jensenii</name>
    <dbReference type="NCBI Taxonomy" id="128206"/>
    <lineage>
        <taxon>Eukaryota</taxon>
        <taxon>Viridiplantae</taxon>
        <taxon>Streptophyta</taxon>
        <taxon>Embryophyta</taxon>
        <taxon>Bryophyta</taxon>
        <taxon>Sphagnophytina</taxon>
        <taxon>Sphagnopsida</taxon>
        <taxon>Sphagnales</taxon>
        <taxon>Sphagnaceae</taxon>
        <taxon>Sphagnum</taxon>
    </lineage>
</organism>
<dbReference type="Pfam" id="PF14817">
    <property type="entry name" value="HAUS5"/>
    <property type="match status" value="1"/>
</dbReference>
<reference evidence="3 4" key="1">
    <citation type="submission" date="2024-03" db="EMBL/GenBank/DDBJ databases">
        <authorList>
            <consortium name="ELIXIR-Norway"/>
            <consortium name="Elixir Norway"/>
        </authorList>
    </citation>
    <scope>NUCLEOTIDE SEQUENCE [LARGE SCALE GENOMIC DNA]</scope>
</reference>
<proteinExistence type="predicted"/>
<name>A0ABP1A2Y4_9BRYO</name>
<evidence type="ECO:0000256" key="2">
    <source>
        <dbReference type="SAM" id="MobiDB-lite"/>
    </source>
</evidence>
<sequence>MYGGQNNAAQAEAILVWLQQEMGYTAVPSAEALGKICRGNMIPVWKFLVERVKAEKTVEEIRRNIHVHGSSITSTAAGAGVAGAGISSRKEESQEDRPKSQERPRTPKEPEDSKEKILREREAAGSEVARMRQTIDRLLKDIKSRMLDLSKEEAERQRVQDEKSNLRHKQVLLESYDQRCEQSSRIFMEYWRRLHIYVDHAREVQRGKSGGSDAALESMHATSITTTGGRLAEGNHILIETAQERSIRQACEGIAANLLEKIRTSFPAYNGGGGHADAQLEVAKLGFEGDGDGISEEVRETATSLLKNPPLLLRALAAYTSRVVAMLAREIEKIDIRADAERLRYRFENNRVVEDSSAEVDDLLVAHRRSSRGGGTKGSLDLSSKSSFRQLRERQRAHVQQFMATEDALNQAAQAKKLSDELIRRIHGAADGADAAVSMVTKDGTQNAGSLRQFELEVWTKERELAGMRASVNTLTLEVQRLQKKCQERREAEEALCEKWKRIEEFDARRLELESIYTALLRANMAAAATWEQHAKGNKEHSAATIVPVCEAVQSKASAARDLLEREVAAFLRSPDNRLYMMPAGPQALLDAMGASTSAGSEAVAVAERNADLITSRAGAGDPSAFPSILRIPAAAQYSSGSEGADVGLASVVDAMRFFLRPGGSPANLLEDLARAVNQVQTLRDLVGSGRSLLAIANSSRPEYERTAGACAEKAAEQEKIALEEWLPQLKVAVQEAQHCLEDCKRVRGLVDEWWEQPASTAVDWVTVDGQNVAAWLAHVKQLQTAFYEKQLL</sequence>
<dbReference type="InterPro" id="IPR029131">
    <property type="entry name" value="HAUS5"/>
</dbReference>
<protein>
    <recommendedName>
        <fullName evidence="5">AUGMIN subunit 5</fullName>
    </recommendedName>
</protein>
<dbReference type="Proteomes" id="UP001497522">
    <property type="component" value="Chromosome 1"/>
</dbReference>
<keyword evidence="4" id="KW-1185">Reference proteome</keyword>
<dbReference type="InterPro" id="IPR044706">
    <property type="entry name" value="AUG5_plant"/>
</dbReference>
<keyword evidence="1" id="KW-0175">Coiled coil</keyword>
<dbReference type="PANTHER" id="PTHR34968">
    <property type="entry name" value="AUGMIN SUBUNIT 5"/>
    <property type="match status" value="1"/>
</dbReference>
<evidence type="ECO:0008006" key="5">
    <source>
        <dbReference type="Google" id="ProtNLM"/>
    </source>
</evidence>
<feature type="coiled-coil region" evidence="1">
    <location>
        <begin position="465"/>
        <end position="492"/>
    </location>
</feature>
<evidence type="ECO:0000313" key="3">
    <source>
        <dbReference type="EMBL" id="CAK9857385.1"/>
    </source>
</evidence>
<feature type="compositionally biased region" description="Low complexity" evidence="2">
    <location>
        <begin position="76"/>
        <end position="87"/>
    </location>
</feature>
<dbReference type="EMBL" id="OZ023702">
    <property type="protein sequence ID" value="CAK9857385.1"/>
    <property type="molecule type" value="Genomic_DNA"/>
</dbReference>
<dbReference type="PANTHER" id="PTHR34968:SF1">
    <property type="entry name" value="AUGMIN SUBUNIT 5"/>
    <property type="match status" value="1"/>
</dbReference>
<feature type="compositionally biased region" description="Basic and acidic residues" evidence="2">
    <location>
        <begin position="88"/>
        <end position="126"/>
    </location>
</feature>